<proteinExistence type="predicted"/>
<accession>A0A849BF42</accession>
<dbReference type="Proteomes" id="UP000542973">
    <property type="component" value="Unassembled WGS sequence"/>
</dbReference>
<organism evidence="2 3">
    <name type="scientific">Cupriavidus gilardii</name>
    <dbReference type="NCBI Taxonomy" id="82541"/>
    <lineage>
        <taxon>Bacteria</taxon>
        <taxon>Pseudomonadati</taxon>
        <taxon>Pseudomonadota</taxon>
        <taxon>Betaproteobacteria</taxon>
        <taxon>Burkholderiales</taxon>
        <taxon>Burkholderiaceae</taxon>
        <taxon>Cupriavidus</taxon>
    </lineage>
</organism>
<evidence type="ECO:0000313" key="3">
    <source>
        <dbReference type="Proteomes" id="UP000542973"/>
    </source>
</evidence>
<evidence type="ECO:0000313" key="2">
    <source>
        <dbReference type="EMBL" id="NNH14062.1"/>
    </source>
</evidence>
<gene>
    <name evidence="2" type="ORF">HLB16_24750</name>
</gene>
<evidence type="ECO:0000256" key="1">
    <source>
        <dbReference type="SAM" id="Phobius"/>
    </source>
</evidence>
<name>A0A849BF42_9BURK</name>
<protein>
    <submittedName>
        <fullName evidence="2">Uncharacterized protein</fullName>
    </submittedName>
</protein>
<dbReference type="AlphaFoldDB" id="A0A849BF42"/>
<keyword evidence="1" id="KW-0472">Membrane</keyword>
<dbReference type="RefSeq" id="WP_170266005.1">
    <property type="nucleotide sequence ID" value="NZ_BAAAEB010000055.1"/>
</dbReference>
<keyword evidence="1" id="KW-1133">Transmembrane helix</keyword>
<keyword evidence="1" id="KW-0812">Transmembrane</keyword>
<sequence length="46" mass="5401">MIHDIRDFNAMRQRQAKNLRRLRAATWLAIGVLLVANIIDIARSWL</sequence>
<dbReference type="EMBL" id="JABEMD010000073">
    <property type="protein sequence ID" value="NNH14062.1"/>
    <property type="molecule type" value="Genomic_DNA"/>
</dbReference>
<comment type="caution">
    <text evidence="2">The sequence shown here is derived from an EMBL/GenBank/DDBJ whole genome shotgun (WGS) entry which is preliminary data.</text>
</comment>
<reference evidence="2 3" key="1">
    <citation type="submission" date="2020-05" db="EMBL/GenBank/DDBJ databases">
        <title>MicrobeNet Type strains.</title>
        <authorList>
            <person name="Nicholson A.C."/>
        </authorList>
    </citation>
    <scope>NUCLEOTIDE SEQUENCE [LARGE SCALE GENOMIC DNA]</scope>
    <source>
        <strain evidence="2 3">ATCC 700815</strain>
    </source>
</reference>
<feature type="transmembrane region" description="Helical" evidence="1">
    <location>
        <begin position="21"/>
        <end position="39"/>
    </location>
</feature>